<keyword evidence="4" id="KW-1185">Reference proteome</keyword>
<reference evidence="3" key="1">
    <citation type="submission" date="2020-10" db="EMBL/GenBank/DDBJ databases">
        <title>Unveiling of a novel bifunctional photoreceptor, Dualchrome1, isolated from a cosmopolitan green alga.</title>
        <authorList>
            <person name="Suzuki S."/>
            <person name="Kawachi M."/>
        </authorList>
    </citation>
    <scope>NUCLEOTIDE SEQUENCE</scope>
    <source>
        <strain evidence="3">NIES 2893</strain>
    </source>
</reference>
<evidence type="ECO:0000313" key="4">
    <source>
        <dbReference type="Proteomes" id="UP000660262"/>
    </source>
</evidence>
<name>A0A830I0T5_9CHLO</name>
<evidence type="ECO:0000256" key="1">
    <source>
        <dbReference type="SAM" id="MobiDB-lite"/>
    </source>
</evidence>
<keyword evidence="2" id="KW-0472">Membrane</keyword>
<gene>
    <name evidence="3" type="ORF">PPROV_001005900</name>
</gene>
<sequence>MRKLNQRRAAVPTSTTSRSRSRSNTAPPQAAAAGAAATQTAAPSSSLIEQIAKAAWDLFWTLISYMLQPTIIIYVFVTVKLLDKYEKVIKPVYPNQKFNVCFCWPARMLKITEEEFRQNLWNWVKI</sequence>
<feature type="compositionally biased region" description="Low complexity" evidence="1">
    <location>
        <begin position="7"/>
        <end position="37"/>
    </location>
</feature>
<dbReference type="Proteomes" id="UP000660262">
    <property type="component" value="Unassembled WGS sequence"/>
</dbReference>
<evidence type="ECO:0000313" key="3">
    <source>
        <dbReference type="EMBL" id="GHP11331.1"/>
    </source>
</evidence>
<feature type="region of interest" description="Disordered" evidence="1">
    <location>
        <begin position="1"/>
        <end position="37"/>
    </location>
</feature>
<dbReference type="EMBL" id="BNJQ01000034">
    <property type="protein sequence ID" value="GHP11331.1"/>
    <property type="molecule type" value="Genomic_DNA"/>
</dbReference>
<keyword evidence="2" id="KW-1133">Transmembrane helix</keyword>
<keyword evidence="2" id="KW-0812">Transmembrane</keyword>
<dbReference type="AlphaFoldDB" id="A0A830I0T5"/>
<protein>
    <submittedName>
        <fullName evidence="3">Uncharacterized protein</fullName>
    </submittedName>
</protein>
<evidence type="ECO:0000256" key="2">
    <source>
        <dbReference type="SAM" id="Phobius"/>
    </source>
</evidence>
<organism evidence="3 4">
    <name type="scientific">Pycnococcus provasolii</name>
    <dbReference type="NCBI Taxonomy" id="41880"/>
    <lineage>
        <taxon>Eukaryota</taxon>
        <taxon>Viridiplantae</taxon>
        <taxon>Chlorophyta</taxon>
        <taxon>Pseudoscourfieldiophyceae</taxon>
        <taxon>Pseudoscourfieldiales</taxon>
        <taxon>Pycnococcaceae</taxon>
        <taxon>Pycnococcus</taxon>
    </lineage>
</organism>
<accession>A0A830I0T5</accession>
<feature type="transmembrane region" description="Helical" evidence="2">
    <location>
        <begin position="58"/>
        <end position="77"/>
    </location>
</feature>
<proteinExistence type="predicted"/>
<comment type="caution">
    <text evidence="3">The sequence shown here is derived from an EMBL/GenBank/DDBJ whole genome shotgun (WGS) entry which is preliminary data.</text>
</comment>